<keyword evidence="3 5" id="KW-1133">Transmembrane helix</keyword>
<feature type="transmembrane region" description="Helical" evidence="5">
    <location>
        <begin position="59"/>
        <end position="78"/>
    </location>
</feature>
<accession>D8M225</accession>
<keyword evidence="4 5" id="KW-0472">Membrane</keyword>
<evidence type="ECO:0000313" key="7">
    <source>
        <dbReference type="Proteomes" id="UP000008312"/>
    </source>
</evidence>
<dbReference type="Proteomes" id="UP000008312">
    <property type="component" value="Unassembled WGS sequence"/>
</dbReference>
<evidence type="ECO:0000256" key="2">
    <source>
        <dbReference type="ARBA" id="ARBA00022692"/>
    </source>
</evidence>
<feature type="transmembrane region" description="Helical" evidence="5">
    <location>
        <begin position="6"/>
        <end position="26"/>
    </location>
</feature>
<name>D8M225_BLAHO</name>
<sequence>MGRYLLRNMIPVSAIYPILLVGTIGIKKHPGDWIILIIFTIFTSMVLGVGCMFVKDNTLIMAVVVTLAVVFLLVIYALTTKTDFTGCGPYLFCTLSILVLCGIFGLTRLLDPNVYAYIGIALFSLYIVYDVQMCASTKLGAQYSVDDYVLASLNMWECV</sequence>
<dbReference type="PANTHER" id="PTHR23291">
    <property type="entry name" value="BAX INHIBITOR-RELATED"/>
    <property type="match status" value="1"/>
</dbReference>
<feature type="transmembrane region" description="Helical" evidence="5">
    <location>
        <begin position="90"/>
        <end position="108"/>
    </location>
</feature>
<dbReference type="InParanoid" id="D8M225"/>
<dbReference type="InterPro" id="IPR006214">
    <property type="entry name" value="Bax_inhibitor_1-related"/>
</dbReference>
<evidence type="ECO:0000256" key="3">
    <source>
        <dbReference type="ARBA" id="ARBA00022989"/>
    </source>
</evidence>
<keyword evidence="2 5" id="KW-0812">Transmembrane</keyword>
<dbReference type="AlphaFoldDB" id="D8M225"/>
<evidence type="ECO:0000313" key="6">
    <source>
        <dbReference type="EMBL" id="CBK22114.2"/>
    </source>
</evidence>
<keyword evidence="7" id="KW-1185">Reference proteome</keyword>
<dbReference type="PANTHER" id="PTHR23291:SF47">
    <property type="entry name" value="TRANSMEMBRANE BAX INHIBITOR MOTIF CONTAINING 7"/>
    <property type="match status" value="1"/>
</dbReference>
<gene>
    <name evidence="6" type="ORF">GSBLH_T00006396001</name>
</gene>
<comment type="subcellular location">
    <subcellularLocation>
        <location evidence="1">Membrane</location>
        <topology evidence="1">Multi-pass membrane protein</topology>
    </subcellularLocation>
</comment>
<dbReference type="Pfam" id="PF01027">
    <property type="entry name" value="Bax1-I"/>
    <property type="match status" value="1"/>
</dbReference>
<evidence type="ECO:0000256" key="1">
    <source>
        <dbReference type="ARBA" id="ARBA00004141"/>
    </source>
</evidence>
<protein>
    <submittedName>
        <fullName evidence="6">Uncharacterized protein</fullName>
    </submittedName>
</protein>
<feature type="transmembrane region" description="Helical" evidence="5">
    <location>
        <begin position="114"/>
        <end position="131"/>
    </location>
</feature>
<dbReference type="GO" id="GO:0016020">
    <property type="term" value="C:membrane"/>
    <property type="evidence" value="ECO:0007669"/>
    <property type="project" value="UniProtKB-SubCell"/>
</dbReference>
<dbReference type="OrthoDB" id="7933078at2759"/>
<proteinExistence type="inferred from homology"/>
<feature type="transmembrane region" description="Helical" evidence="5">
    <location>
        <begin position="33"/>
        <end position="53"/>
    </location>
</feature>
<dbReference type="RefSeq" id="XP_012896162.1">
    <property type="nucleotide sequence ID" value="XM_013040708.1"/>
</dbReference>
<evidence type="ECO:0000256" key="5">
    <source>
        <dbReference type="RuleBase" id="RU004379"/>
    </source>
</evidence>
<organism evidence="6">
    <name type="scientific">Blastocystis hominis</name>
    <dbReference type="NCBI Taxonomy" id="12968"/>
    <lineage>
        <taxon>Eukaryota</taxon>
        <taxon>Sar</taxon>
        <taxon>Stramenopiles</taxon>
        <taxon>Bigyra</taxon>
        <taxon>Opalozoa</taxon>
        <taxon>Opalinata</taxon>
        <taxon>Blastocystidae</taxon>
        <taxon>Blastocystis</taxon>
    </lineage>
</organism>
<dbReference type="EMBL" id="FN668647">
    <property type="protein sequence ID" value="CBK22114.2"/>
    <property type="molecule type" value="Genomic_DNA"/>
</dbReference>
<dbReference type="GeneID" id="24922521"/>
<comment type="similarity">
    <text evidence="5">Belongs to the BI1 family.</text>
</comment>
<evidence type="ECO:0000256" key="4">
    <source>
        <dbReference type="ARBA" id="ARBA00023136"/>
    </source>
</evidence>
<reference evidence="6" key="1">
    <citation type="submission" date="2010-02" db="EMBL/GenBank/DDBJ databases">
        <title>Sequencing and annotation of the Blastocystis hominis genome.</title>
        <authorList>
            <person name="Wincker P."/>
        </authorList>
    </citation>
    <scope>NUCLEOTIDE SEQUENCE</scope>
    <source>
        <strain evidence="6">Singapore isolate B</strain>
    </source>
</reference>